<protein>
    <submittedName>
        <fullName evidence="2">Oidioi.mRNA.OKI2018_I69.chr2.g7777.t1.cds</fullName>
    </submittedName>
</protein>
<organism evidence="2 3">
    <name type="scientific">Oikopleura dioica</name>
    <name type="common">Tunicate</name>
    <dbReference type="NCBI Taxonomy" id="34765"/>
    <lineage>
        <taxon>Eukaryota</taxon>
        <taxon>Metazoa</taxon>
        <taxon>Chordata</taxon>
        <taxon>Tunicata</taxon>
        <taxon>Appendicularia</taxon>
        <taxon>Copelata</taxon>
        <taxon>Oikopleuridae</taxon>
        <taxon>Oikopleura</taxon>
    </lineage>
</organism>
<reference evidence="2 3" key="1">
    <citation type="submission" date="2021-04" db="EMBL/GenBank/DDBJ databases">
        <authorList>
            <person name="Bliznina A."/>
        </authorList>
    </citation>
    <scope>NUCLEOTIDE SEQUENCE [LARGE SCALE GENOMIC DNA]</scope>
</reference>
<evidence type="ECO:0000256" key="1">
    <source>
        <dbReference type="SAM" id="MobiDB-lite"/>
    </source>
</evidence>
<feature type="compositionally biased region" description="Basic and acidic residues" evidence="1">
    <location>
        <begin position="81"/>
        <end position="94"/>
    </location>
</feature>
<dbReference type="EMBL" id="OU015567">
    <property type="protein sequence ID" value="CAG5113687.1"/>
    <property type="molecule type" value="Genomic_DNA"/>
</dbReference>
<name>A0ABN7TAQ1_OIKDI</name>
<gene>
    <name evidence="2" type="ORF">OKIOD_LOCUS16542</name>
</gene>
<accession>A0ABN7TAQ1</accession>
<feature type="compositionally biased region" description="Acidic residues" evidence="1">
    <location>
        <begin position="1"/>
        <end position="13"/>
    </location>
</feature>
<sequence>MDCETPDLPEPETLEQPSSMVVEPGSNQDGQTALGETTSLVDKQNTKNESQGLEPCPRVDDNGVLPPNSESEPLKASILDIDAKSDSISQKEESEITDSIAGQDSCVAKEPIDEAMPPTESVGE</sequence>
<proteinExistence type="predicted"/>
<evidence type="ECO:0000313" key="3">
    <source>
        <dbReference type="Proteomes" id="UP001158576"/>
    </source>
</evidence>
<feature type="compositionally biased region" description="Polar residues" evidence="1">
    <location>
        <begin position="25"/>
        <end position="51"/>
    </location>
</feature>
<dbReference type="Proteomes" id="UP001158576">
    <property type="component" value="Chromosome 2"/>
</dbReference>
<feature type="region of interest" description="Disordered" evidence="1">
    <location>
        <begin position="1"/>
        <end position="124"/>
    </location>
</feature>
<keyword evidence="3" id="KW-1185">Reference proteome</keyword>
<evidence type="ECO:0000313" key="2">
    <source>
        <dbReference type="EMBL" id="CAG5113687.1"/>
    </source>
</evidence>